<sequence>MNRILAVAILVGVTGCSYTQPYVTNISPAGKNGILVEKCKIQMNQLTAKISDSSCNTSYVWLGGEGGKNNSEEGSNPNNNVITIK</sequence>
<feature type="region of interest" description="Disordered" evidence="1">
    <location>
        <begin position="65"/>
        <end position="85"/>
    </location>
</feature>
<gene>
    <name evidence="2" type="ORF">METZ01_LOCUS415102</name>
</gene>
<proteinExistence type="predicted"/>
<dbReference type="EMBL" id="UINC01162474">
    <property type="protein sequence ID" value="SVD62248.1"/>
    <property type="molecule type" value="Genomic_DNA"/>
</dbReference>
<protein>
    <submittedName>
        <fullName evidence="2">Uncharacterized protein</fullName>
    </submittedName>
</protein>
<reference evidence="2" key="1">
    <citation type="submission" date="2018-05" db="EMBL/GenBank/DDBJ databases">
        <authorList>
            <person name="Lanie J.A."/>
            <person name="Ng W.-L."/>
            <person name="Kazmierczak K.M."/>
            <person name="Andrzejewski T.M."/>
            <person name="Davidsen T.M."/>
            <person name="Wayne K.J."/>
            <person name="Tettelin H."/>
            <person name="Glass J.I."/>
            <person name="Rusch D."/>
            <person name="Podicherti R."/>
            <person name="Tsui H.-C.T."/>
            <person name="Winkler M.E."/>
        </authorList>
    </citation>
    <scope>NUCLEOTIDE SEQUENCE</scope>
</reference>
<evidence type="ECO:0000313" key="2">
    <source>
        <dbReference type="EMBL" id="SVD62248.1"/>
    </source>
</evidence>
<dbReference type="PROSITE" id="PS51257">
    <property type="entry name" value="PROKAR_LIPOPROTEIN"/>
    <property type="match status" value="1"/>
</dbReference>
<name>A0A382WVK4_9ZZZZ</name>
<accession>A0A382WVK4</accession>
<evidence type="ECO:0000256" key="1">
    <source>
        <dbReference type="SAM" id="MobiDB-lite"/>
    </source>
</evidence>
<feature type="compositionally biased region" description="Low complexity" evidence="1">
    <location>
        <begin position="68"/>
        <end position="85"/>
    </location>
</feature>
<dbReference type="AlphaFoldDB" id="A0A382WVK4"/>
<organism evidence="2">
    <name type="scientific">marine metagenome</name>
    <dbReference type="NCBI Taxonomy" id="408172"/>
    <lineage>
        <taxon>unclassified sequences</taxon>
        <taxon>metagenomes</taxon>
        <taxon>ecological metagenomes</taxon>
    </lineage>
</organism>